<reference evidence="2 3" key="1">
    <citation type="journal article" date="2016" name="Nat. Commun.">
        <title>Thousands of microbial genomes shed light on interconnected biogeochemical processes in an aquifer system.</title>
        <authorList>
            <person name="Anantharaman K."/>
            <person name="Brown C.T."/>
            <person name="Hug L.A."/>
            <person name="Sharon I."/>
            <person name="Castelle C.J."/>
            <person name="Probst A.J."/>
            <person name="Thomas B.C."/>
            <person name="Singh A."/>
            <person name="Wilkins M.J."/>
            <person name="Karaoz U."/>
            <person name="Brodie E.L."/>
            <person name="Williams K.H."/>
            <person name="Hubbard S.S."/>
            <person name="Banfield J.F."/>
        </authorList>
    </citation>
    <scope>NUCLEOTIDE SEQUENCE [LARGE SCALE GENOMIC DNA]</scope>
</reference>
<dbReference type="CDD" id="cd02440">
    <property type="entry name" value="AdoMet_MTases"/>
    <property type="match status" value="1"/>
</dbReference>
<protein>
    <recommendedName>
        <fullName evidence="1">Methyltransferase FkbM domain-containing protein</fullName>
    </recommendedName>
</protein>
<dbReference type="Pfam" id="PF05050">
    <property type="entry name" value="Methyltransf_21"/>
    <property type="match status" value="1"/>
</dbReference>
<dbReference type="NCBIfam" id="TIGR01444">
    <property type="entry name" value="fkbM_fam"/>
    <property type="match status" value="1"/>
</dbReference>
<evidence type="ECO:0000259" key="1">
    <source>
        <dbReference type="Pfam" id="PF05050"/>
    </source>
</evidence>
<comment type="caution">
    <text evidence="2">The sequence shown here is derived from an EMBL/GenBank/DDBJ whole genome shotgun (WGS) entry which is preliminary data.</text>
</comment>
<dbReference type="InterPro" id="IPR006342">
    <property type="entry name" value="FkbM_mtfrase"/>
</dbReference>
<dbReference type="SUPFAM" id="SSF53335">
    <property type="entry name" value="S-adenosyl-L-methionine-dependent methyltransferases"/>
    <property type="match status" value="1"/>
</dbReference>
<dbReference type="PANTHER" id="PTHR34203">
    <property type="entry name" value="METHYLTRANSFERASE, FKBM FAMILY PROTEIN"/>
    <property type="match status" value="1"/>
</dbReference>
<dbReference type="AlphaFoldDB" id="A0A1F6BKS5"/>
<sequence length="257" mass="27725">MNPFSLKNTTFLGKLARLPLKLIPPHAVVRILQGAGRGLKWIKGSGNNSYWLGTYEADKQKAIKETLKKGMVFYDLGAHVGIFTLLAATTVGERGLVIAFEPSERNISYLEKHIILNGFGNIAVKKGAVAKKSGSTRFKEGGSSAGGHISDGGTVVRTYSIDELVVGGLRKPDVVKIDVQGATLLALQGMERTLKEGNIKLFIAIDNTPRAGIEPFTKRDVHNFLKSAGYTTVGMNGEKVPDSAVEEVNEIIAYKAK</sequence>
<organism evidence="2 3">
    <name type="scientific">Candidatus Jorgensenbacteria bacterium GWA1_54_12</name>
    <dbReference type="NCBI Taxonomy" id="1798468"/>
    <lineage>
        <taxon>Bacteria</taxon>
        <taxon>Candidatus Joergenseniibacteriota</taxon>
    </lineage>
</organism>
<dbReference type="Proteomes" id="UP000176273">
    <property type="component" value="Unassembled WGS sequence"/>
</dbReference>
<dbReference type="EMBL" id="MFKH01000010">
    <property type="protein sequence ID" value="OGG37536.1"/>
    <property type="molecule type" value="Genomic_DNA"/>
</dbReference>
<dbReference type="PANTHER" id="PTHR34203:SF15">
    <property type="entry name" value="SLL1173 PROTEIN"/>
    <property type="match status" value="1"/>
</dbReference>
<dbReference type="STRING" id="1798468.A2110_03050"/>
<evidence type="ECO:0000313" key="3">
    <source>
        <dbReference type="Proteomes" id="UP000176273"/>
    </source>
</evidence>
<gene>
    <name evidence="2" type="ORF">A2110_03050</name>
</gene>
<dbReference type="InterPro" id="IPR029063">
    <property type="entry name" value="SAM-dependent_MTases_sf"/>
</dbReference>
<name>A0A1F6BKS5_9BACT</name>
<feature type="domain" description="Methyltransferase FkbM" evidence="1">
    <location>
        <begin position="75"/>
        <end position="230"/>
    </location>
</feature>
<dbReference type="InterPro" id="IPR052514">
    <property type="entry name" value="SAM-dependent_MTase"/>
</dbReference>
<proteinExistence type="predicted"/>
<dbReference type="Gene3D" id="3.40.50.150">
    <property type="entry name" value="Vaccinia Virus protein VP39"/>
    <property type="match status" value="1"/>
</dbReference>
<evidence type="ECO:0000313" key="2">
    <source>
        <dbReference type="EMBL" id="OGG37536.1"/>
    </source>
</evidence>
<accession>A0A1F6BKS5</accession>